<feature type="transmembrane region" description="Helical" evidence="3">
    <location>
        <begin position="99"/>
        <end position="120"/>
    </location>
</feature>
<protein>
    <submittedName>
        <fullName evidence="4">Uncharacterized protein</fullName>
    </submittedName>
</protein>
<comment type="subcellular location">
    <subcellularLocation>
        <location evidence="1">Cell inner membrane</location>
        <topology evidence="1">Multi-pass membrane protein</topology>
    </subcellularLocation>
</comment>
<dbReference type="EMBL" id="BARW01029677">
    <property type="protein sequence ID" value="GAJ12065.1"/>
    <property type="molecule type" value="Genomic_DNA"/>
</dbReference>
<dbReference type="GO" id="GO:0015920">
    <property type="term" value="P:lipopolysaccharide transport"/>
    <property type="evidence" value="ECO:0007669"/>
    <property type="project" value="TreeGrafter"/>
</dbReference>
<organism evidence="4">
    <name type="scientific">marine sediment metagenome</name>
    <dbReference type="NCBI Taxonomy" id="412755"/>
    <lineage>
        <taxon>unclassified sequences</taxon>
        <taxon>metagenomes</taxon>
        <taxon>ecological metagenomes</taxon>
    </lineage>
</organism>
<dbReference type="PANTHER" id="PTHR30413">
    <property type="entry name" value="INNER MEMBRANE TRANSPORT PERMEASE"/>
    <property type="match status" value="1"/>
</dbReference>
<reference evidence="4" key="1">
    <citation type="journal article" date="2014" name="Front. Microbiol.">
        <title>High frequency of phylogenetically diverse reductive dehalogenase-homologous genes in deep subseafloor sedimentary metagenomes.</title>
        <authorList>
            <person name="Kawai M."/>
            <person name="Futagami T."/>
            <person name="Toyoda A."/>
            <person name="Takaki Y."/>
            <person name="Nishi S."/>
            <person name="Hori S."/>
            <person name="Arai W."/>
            <person name="Tsubouchi T."/>
            <person name="Morono Y."/>
            <person name="Uchiyama I."/>
            <person name="Ito T."/>
            <person name="Fujiyama A."/>
            <person name="Inagaki F."/>
            <person name="Takami H."/>
        </authorList>
    </citation>
    <scope>NUCLEOTIDE SEQUENCE</scope>
    <source>
        <strain evidence="4">Expedition CK06-06</strain>
    </source>
</reference>
<evidence type="ECO:0000313" key="4">
    <source>
        <dbReference type="EMBL" id="GAJ12065.1"/>
    </source>
</evidence>
<keyword evidence="3" id="KW-0472">Membrane</keyword>
<keyword evidence="2" id="KW-0813">Transport</keyword>
<evidence type="ECO:0000256" key="2">
    <source>
        <dbReference type="ARBA" id="ARBA00022448"/>
    </source>
</evidence>
<sequence length="168" mass="18980">MSLEIDQIEQQKDSAPVVLSTIQEPPDLEITPAQGWFNLEISELWRYRELFYFLTWRDIKVRYKQTVFGVAWAVLQPLLTMGLFSLLFGYFLSLPSGGVPYPVFTLAALVPWQLFATGLTRSSESLVADRNLITKIYFPRLVVPLSSIAGGLVDFAISFTILVGLILF</sequence>
<feature type="non-terminal residue" evidence="4">
    <location>
        <position position="168"/>
    </location>
</feature>
<keyword evidence="3" id="KW-0812">Transmembrane</keyword>
<feature type="transmembrane region" description="Helical" evidence="3">
    <location>
        <begin position="67"/>
        <end position="93"/>
    </location>
</feature>
<dbReference type="AlphaFoldDB" id="X1VRF7"/>
<name>X1VRF7_9ZZZZ</name>
<dbReference type="GO" id="GO:0005886">
    <property type="term" value="C:plasma membrane"/>
    <property type="evidence" value="ECO:0007669"/>
    <property type="project" value="UniProtKB-SubCell"/>
</dbReference>
<accession>X1VRF7</accession>
<evidence type="ECO:0000256" key="1">
    <source>
        <dbReference type="ARBA" id="ARBA00004429"/>
    </source>
</evidence>
<comment type="caution">
    <text evidence="4">The sequence shown here is derived from an EMBL/GenBank/DDBJ whole genome shotgun (WGS) entry which is preliminary data.</text>
</comment>
<dbReference type="PANTHER" id="PTHR30413:SF8">
    <property type="entry name" value="TRANSPORT PERMEASE PROTEIN"/>
    <property type="match status" value="1"/>
</dbReference>
<gene>
    <name evidence="4" type="ORF">S12H4_47627</name>
</gene>
<proteinExistence type="predicted"/>
<feature type="transmembrane region" description="Helical" evidence="3">
    <location>
        <begin position="141"/>
        <end position="167"/>
    </location>
</feature>
<keyword evidence="3" id="KW-1133">Transmembrane helix</keyword>
<evidence type="ECO:0000256" key="3">
    <source>
        <dbReference type="SAM" id="Phobius"/>
    </source>
</evidence>